<feature type="chain" id="PRO_5015897852" evidence="1">
    <location>
        <begin position="21"/>
        <end position="820"/>
    </location>
</feature>
<dbReference type="Pfam" id="PF06452">
    <property type="entry name" value="CBM9_1"/>
    <property type="match status" value="1"/>
</dbReference>
<dbReference type="CDD" id="cd09618">
    <property type="entry name" value="CBM9_like_2"/>
    <property type="match status" value="1"/>
</dbReference>
<dbReference type="OrthoDB" id="9786766at2"/>
<evidence type="ECO:0000313" key="5">
    <source>
        <dbReference type="Proteomes" id="UP000249720"/>
    </source>
</evidence>
<dbReference type="GO" id="GO:0030246">
    <property type="term" value="F:carbohydrate binding"/>
    <property type="evidence" value="ECO:0007669"/>
    <property type="project" value="InterPro"/>
</dbReference>
<feature type="domain" description="DUF5916" evidence="3">
    <location>
        <begin position="232"/>
        <end position="814"/>
    </location>
</feature>
<gene>
    <name evidence="4" type="ORF">LX80_01150</name>
</gene>
<feature type="signal peptide" evidence="1">
    <location>
        <begin position="1"/>
        <end position="20"/>
    </location>
</feature>
<dbReference type="InterPro" id="IPR045670">
    <property type="entry name" value="DUF5916"/>
</dbReference>
<protein>
    <submittedName>
        <fullName evidence="4">Carbohydrate binding protein with CBM9 domain</fullName>
    </submittedName>
</protein>
<evidence type="ECO:0000313" key="4">
    <source>
        <dbReference type="EMBL" id="PZX63506.1"/>
    </source>
</evidence>
<comment type="caution">
    <text evidence="4">The sequence shown here is derived from an EMBL/GenBank/DDBJ whole genome shotgun (WGS) entry which is preliminary data.</text>
</comment>
<feature type="domain" description="Carbohydrate-binding" evidence="2">
    <location>
        <begin position="36"/>
        <end position="192"/>
    </location>
</feature>
<sequence length="820" mass="93482">MDNKLKLSFLLILLACQVFAQQKHFKAFRTQHAVKIDGILNENEWAVAEVANNFIVNQPQFGATASQSTEVKVLYDDNAIYVSAYLHDDPTLIRRQMTLRDGEQRQDVDVFGVAFDTYHDGQNAFMFMVTAANVQSDAKLSGNFNLNNGVDYNWDAVWDSHVNIVNDGWIVEIKIPYMSLRFAQKNVQDWGVNFYRSTRRLNEVSYWNPVNPNIAGLVNQFGVLSGLENLQPPLRLSFLPYVSAGYSTVPTATGTIKNVLHNGGMDVKYGINESFTLDMTLVPDFGQTLSDNVILNLSPYEVQFAENRPFFTEGTELFNKAGIFYSRRIGKTPTLYDSINQLAVDSGYTILQNPSLTQLYNATKFSGRTKHNLGIGVFNAVTAPMFADVRDNKGSVHHIETEPLSNYNIIVLDQALANRSSISFTNTNVIRRGGDQLANVSAVDLRLFDKANQYSLQSKAAYSTVGGAYAHNGFKLMNSFGKVSGLWQWNFSNNIESDQYDPNDLGYLKAPNEVSYTANVSYNQYKPGKNYNFKIYSFSLKYQNLYKPYSFSSLYYYTTFLKVFKNFYDAKLVVEGSPVWSNDYFELRTPGAKLKRVPYVFSGVFGSSDSRKKLFFNYGIGYATAYDYSEHIPYSVVTGGIRFRFNNQFSVSLNSKKEFDAGEFGWVFFESGTNVPVIGQRRVIRMDNVFNAIYNFQARMNVTLRVRHYWSRVHYVKMFHVDSEGNFQNLEIPVVPGYDNNFNALNVDAFYTWDFRLGSRLIIAWKNAIGPDVTINGEQYKKYMDNLFEAFASPLSNQISAKFIYFIDYNQLRRNKSVQM</sequence>
<proteinExistence type="predicted"/>
<dbReference type="AlphaFoldDB" id="A0A2W7RXF2"/>
<dbReference type="GO" id="GO:0004553">
    <property type="term" value="F:hydrolase activity, hydrolyzing O-glycosyl compounds"/>
    <property type="evidence" value="ECO:0007669"/>
    <property type="project" value="InterPro"/>
</dbReference>
<name>A0A2W7RXF2_9BACT</name>
<evidence type="ECO:0000259" key="2">
    <source>
        <dbReference type="Pfam" id="PF06452"/>
    </source>
</evidence>
<dbReference type="Pfam" id="PF19313">
    <property type="entry name" value="DUF5916"/>
    <property type="match status" value="1"/>
</dbReference>
<dbReference type="SUPFAM" id="SSF49344">
    <property type="entry name" value="CBD9-like"/>
    <property type="match status" value="1"/>
</dbReference>
<organism evidence="4 5">
    <name type="scientific">Hydrotalea sandarakina</name>
    <dbReference type="NCBI Taxonomy" id="1004304"/>
    <lineage>
        <taxon>Bacteria</taxon>
        <taxon>Pseudomonadati</taxon>
        <taxon>Bacteroidota</taxon>
        <taxon>Chitinophagia</taxon>
        <taxon>Chitinophagales</taxon>
        <taxon>Chitinophagaceae</taxon>
        <taxon>Hydrotalea</taxon>
    </lineage>
</organism>
<keyword evidence="5" id="KW-1185">Reference proteome</keyword>
<dbReference type="Proteomes" id="UP000249720">
    <property type="component" value="Unassembled WGS sequence"/>
</dbReference>
<dbReference type="RefSeq" id="WP_111294181.1">
    <property type="nucleotide sequence ID" value="NZ_QKZV01000003.1"/>
</dbReference>
<dbReference type="InterPro" id="IPR010502">
    <property type="entry name" value="Carb-bd_dom_fam9"/>
</dbReference>
<evidence type="ECO:0000259" key="3">
    <source>
        <dbReference type="Pfam" id="PF19313"/>
    </source>
</evidence>
<dbReference type="Gene3D" id="2.60.40.1190">
    <property type="match status" value="1"/>
</dbReference>
<reference evidence="4 5" key="1">
    <citation type="submission" date="2018-06" db="EMBL/GenBank/DDBJ databases">
        <title>Genomic Encyclopedia of Archaeal and Bacterial Type Strains, Phase II (KMG-II): from individual species to whole genera.</title>
        <authorList>
            <person name="Goeker M."/>
        </authorList>
    </citation>
    <scope>NUCLEOTIDE SEQUENCE [LARGE SCALE GENOMIC DNA]</scope>
    <source>
        <strain evidence="4 5">DSM 23241</strain>
    </source>
</reference>
<evidence type="ECO:0000256" key="1">
    <source>
        <dbReference type="SAM" id="SignalP"/>
    </source>
</evidence>
<dbReference type="EMBL" id="QKZV01000003">
    <property type="protein sequence ID" value="PZX63506.1"/>
    <property type="molecule type" value="Genomic_DNA"/>
</dbReference>
<dbReference type="GO" id="GO:0016052">
    <property type="term" value="P:carbohydrate catabolic process"/>
    <property type="evidence" value="ECO:0007669"/>
    <property type="project" value="InterPro"/>
</dbReference>
<accession>A0A2W7RXF2</accession>
<keyword evidence="1" id="KW-0732">Signal</keyword>